<dbReference type="SUPFAM" id="SSF51905">
    <property type="entry name" value="FAD/NAD(P)-binding domain"/>
    <property type="match status" value="1"/>
</dbReference>
<evidence type="ECO:0000313" key="5">
    <source>
        <dbReference type="Proteomes" id="UP001596025"/>
    </source>
</evidence>
<protein>
    <submittedName>
        <fullName evidence="4">FAD-dependent monooxygenase</fullName>
    </submittedName>
</protein>
<dbReference type="Proteomes" id="UP001596025">
    <property type="component" value="Unassembled WGS sequence"/>
</dbReference>
<organism evidence="4 5">
    <name type="scientific">Geodermatophilus arenarius</name>
    <dbReference type="NCBI Taxonomy" id="1137990"/>
    <lineage>
        <taxon>Bacteria</taxon>
        <taxon>Bacillati</taxon>
        <taxon>Actinomycetota</taxon>
        <taxon>Actinomycetes</taxon>
        <taxon>Geodermatophilales</taxon>
        <taxon>Geodermatophilaceae</taxon>
        <taxon>Geodermatophilus</taxon>
    </lineage>
</organism>
<evidence type="ECO:0000259" key="3">
    <source>
        <dbReference type="Pfam" id="PF01494"/>
    </source>
</evidence>
<reference evidence="5" key="1">
    <citation type="journal article" date="2019" name="Int. J. Syst. Evol. Microbiol.">
        <title>The Global Catalogue of Microorganisms (GCM) 10K type strain sequencing project: providing services to taxonomists for standard genome sequencing and annotation.</title>
        <authorList>
            <consortium name="The Broad Institute Genomics Platform"/>
            <consortium name="The Broad Institute Genome Sequencing Center for Infectious Disease"/>
            <person name="Wu L."/>
            <person name="Ma J."/>
        </authorList>
    </citation>
    <scope>NUCLEOTIDE SEQUENCE [LARGE SCALE GENOMIC DNA]</scope>
    <source>
        <strain evidence="5">CCUG 62763</strain>
    </source>
</reference>
<evidence type="ECO:0000256" key="1">
    <source>
        <dbReference type="ARBA" id="ARBA00023002"/>
    </source>
</evidence>
<dbReference type="Gene3D" id="3.50.50.60">
    <property type="entry name" value="FAD/NAD(P)-binding domain"/>
    <property type="match status" value="1"/>
</dbReference>
<evidence type="ECO:0000256" key="2">
    <source>
        <dbReference type="ARBA" id="ARBA00023033"/>
    </source>
</evidence>
<keyword evidence="1" id="KW-0560">Oxidoreductase</keyword>
<dbReference type="InterPro" id="IPR050493">
    <property type="entry name" value="FAD-dep_Monooxygenase_BioMet"/>
</dbReference>
<sequence length="369" mass="38969">MRALVVGAGPAGCTAAVALAGRGADVVLVEAHPVIRPSGPGLVLQSAPLRALDSLGLLEACLERGRAHEEIDLCDASGTVRTVLRPPSLLEGRPASVAISRAALGEVLVAAVTASGTDLRPATTVTALADRGDRVEVRLSDGTTEVVDVVVGADGLHSRTRALVLPAAPEPRPNGQLIWRAPAPRPPEVTRYSMLDGGPERGKVGVVPVSDSSLYVWLLEPDRGVERPHPDRLAAAFRERLRPFGGAVPLVADRVDDVDVRSLQSLLVPLPWSRGRTVLVGDAVHTTTPQMAYGVGLAIEDSVVLADVLAEDDDVPAVLLGFGERRFDRCRLVVETSVRLGEWEQRPPADPALPGRLTGRVLAELARPL</sequence>
<gene>
    <name evidence="4" type="ORF">ACFO3M_08370</name>
</gene>
<dbReference type="GO" id="GO:0004497">
    <property type="term" value="F:monooxygenase activity"/>
    <property type="evidence" value="ECO:0007669"/>
    <property type="project" value="UniProtKB-KW"/>
</dbReference>
<keyword evidence="5" id="KW-1185">Reference proteome</keyword>
<name>A0ABV9LJ15_9ACTN</name>
<accession>A0ABV9LJ15</accession>
<dbReference type="RefSeq" id="WP_387988116.1">
    <property type="nucleotide sequence ID" value="NZ_JBHSGR010000007.1"/>
</dbReference>
<dbReference type="InterPro" id="IPR002938">
    <property type="entry name" value="FAD-bd"/>
</dbReference>
<dbReference type="PANTHER" id="PTHR13789">
    <property type="entry name" value="MONOOXYGENASE"/>
    <property type="match status" value="1"/>
</dbReference>
<evidence type="ECO:0000313" key="4">
    <source>
        <dbReference type="EMBL" id="MFC4693397.1"/>
    </source>
</evidence>
<proteinExistence type="predicted"/>
<dbReference type="EMBL" id="JBHSGR010000007">
    <property type="protein sequence ID" value="MFC4693397.1"/>
    <property type="molecule type" value="Genomic_DNA"/>
</dbReference>
<feature type="domain" description="FAD-binding" evidence="3">
    <location>
        <begin position="3"/>
        <end position="311"/>
    </location>
</feature>
<dbReference type="InterPro" id="IPR036188">
    <property type="entry name" value="FAD/NAD-bd_sf"/>
</dbReference>
<dbReference type="PRINTS" id="PR00420">
    <property type="entry name" value="RNGMNOXGNASE"/>
</dbReference>
<comment type="caution">
    <text evidence="4">The sequence shown here is derived from an EMBL/GenBank/DDBJ whole genome shotgun (WGS) entry which is preliminary data.</text>
</comment>
<keyword evidence="2 4" id="KW-0503">Monooxygenase</keyword>
<dbReference type="PANTHER" id="PTHR13789:SF309">
    <property type="entry name" value="PUTATIVE (AFU_ORTHOLOGUE AFUA_6G14510)-RELATED"/>
    <property type="match status" value="1"/>
</dbReference>
<dbReference type="Pfam" id="PF01494">
    <property type="entry name" value="FAD_binding_3"/>
    <property type="match status" value="1"/>
</dbReference>